<feature type="domain" description="ENPP1-3/EXOG-like endonuclease/phosphodiesterase" evidence="12">
    <location>
        <begin position="52"/>
        <end position="244"/>
    </location>
</feature>
<dbReference type="RefSeq" id="WP_091935084.1">
    <property type="nucleotide sequence ID" value="NZ_FNCY01000003.1"/>
</dbReference>
<evidence type="ECO:0000256" key="7">
    <source>
        <dbReference type="ARBA" id="ARBA00022842"/>
    </source>
</evidence>
<keyword evidence="5 10" id="KW-0255">Endonuclease</keyword>
<comment type="cofactor">
    <cofactor evidence="1 10">
        <name>Mg(2+)</name>
        <dbReference type="ChEBI" id="CHEBI:18420"/>
    </cofactor>
</comment>
<dbReference type="InterPro" id="IPR044929">
    <property type="entry name" value="DNA/RNA_non-sp_Endonuclease_sf"/>
</dbReference>
<gene>
    <name evidence="14" type="ORF">SAMN05660652_01143</name>
</gene>
<keyword evidence="6 10" id="KW-0378">Hydrolase</keyword>
<feature type="active site" description="Proton acceptor" evidence="8">
    <location>
        <position position="116"/>
    </location>
</feature>
<feature type="domain" description="DNA/RNA non-specific endonuclease/pyrophosphatase/phosphodiesterase" evidence="13">
    <location>
        <begin position="51"/>
        <end position="244"/>
    </location>
</feature>
<dbReference type="PANTHER" id="PTHR13966:SF5">
    <property type="entry name" value="ENDONUCLEASE G, MITOCHONDRIAL"/>
    <property type="match status" value="1"/>
</dbReference>
<evidence type="ECO:0000256" key="4">
    <source>
        <dbReference type="ARBA" id="ARBA00022723"/>
    </source>
</evidence>
<dbReference type="AlphaFoldDB" id="A0A1G7ZD69"/>
<sequence>MHFLRSTLLAALLALAAGAAQAAFEACRDFFPNRTPPVIADSDRLIARDLCYDAFAILHSGLRKTPIFVVERLSPEQIDDAGDETRTNRFFADARLRAAERATLADYKGSGYDRGHMAPAGDMPTAQAMAQSFSLANMVPQAPEHNRGLWAKVVEKGTRQYVKRSGHTVYVFTGPVFPATPKTIGPGRVWVPAALFKLIYDPQAGRAWAHWSDNRDDAQPTRPLSYEELQRRTGIDFLPGITPGY</sequence>
<feature type="binding site" evidence="9">
    <location>
        <position position="146"/>
    </location>
    <ligand>
        <name>Mg(2+)</name>
        <dbReference type="ChEBI" id="CHEBI:18420"/>
        <note>catalytic</note>
    </ligand>
</feature>
<evidence type="ECO:0000256" key="9">
    <source>
        <dbReference type="PIRSR" id="PIRSR640255-2"/>
    </source>
</evidence>
<proteinExistence type="inferred from homology"/>
<protein>
    <recommendedName>
        <fullName evidence="10">Endonuclease</fullName>
        <ecNumber evidence="10">3.1.30.-</ecNumber>
    </recommendedName>
</protein>
<dbReference type="EC" id="3.1.30.-" evidence="10"/>
<evidence type="ECO:0000256" key="1">
    <source>
        <dbReference type="ARBA" id="ARBA00001946"/>
    </source>
</evidence>
<name>A0A1G7ZD69_9RHOO</name>
<dbReference type="SMART" id="SM00892">
    <property type="entry name" value="Endonuclease_NS"/>
    <property type="match status" value="1"/>
</dbReference>
<keyword evidence="7" id="KW-0460">Magnesium</keyword>
<dbReference type="EMBL" id="FNCY01000003">
    <property type="protein sequence ID" value="SDH06692.1"/>
    <property type="molecule type" value="Genomic_DNA"/>
</dbReference>
<evidence type="ECO:0000313" key="15">
    <source>
        <dbReference type="Proteomes" id="UP000198607"/>
    </source>
</evidence>
<keyword evidence="11" id="KW-0732">Signal</keyword>
<keyword evidence="4 9" id="KW-0479">Metal-binding</keyword>
<feature type="chain" id="PRO_5011781367" description="Endonuclease" evidence="11">
    <location>
        <begin position="23"/>
        <end position="245"/>
    </location>
</feature>
<dbReference type="Gene3D" id="3.40.570.10">
    <property type="entry name" value="Extracellular Endonuclease, subunit A"/>
    <property type="match status" value="1"/>
</dbReference>
<dbReference type="OrthoDB" id="9811262at2"/>
<evidence type="ECO:0000259" key="13">
    <source>
        <dbReference type="SMART" id="SM00892"/>
    </source>
</evidence>
<dbReference type="InterPro" id="IPR040255">
    <property type="entry name" value="Non-specific_endonuclease"/>
</dbReference>
<organism evidence="14 15">
    <name type="scientific">Propionivibrio dicarboxylicus</name>
    <dbReference type="NCBI Taxonomy" id="83767"/>
    <lineage>
        <taxon>Bacteria</taxon>
        <taxon>Pseudomonadati</taxon>
        <taxon>Pseudomonadota</taxon>
        <taxon>Betaproteobacteria</taxon>
        <taxon>Rhodocyclales</taxon>
        <taxon>Rhodocyclaceae</taxon>
        <taxon>Propionivibrio</taxon>
    </lineage>
</organism>
<dbReference type="InterPro" id="IPR018524">
    <property type="entry name" value="DNA/RNA_endonuclease_AS"/>
</dbReference>
<dbReference type="Proteomes" id="UP000198607">
    <property type="component" value="Unassembled WGS sequence"/>
</dbReference>
<evidence type="ECO:0000259" key="12">
    <source>
        <dbReference type="SMART" id="SM00477"/>
    </source>
</evidence>
<dbReference type="SMART" id="SM00477">
    <property type="entry name" value="NUC"/>
    <property type="match status" value="1"/>
</dbReference>
<dbReference type="InterPro" id="IPR020821">
    <property type="entry name" value="ENPP1-3/EXOG-like_nuc-like"/>
</dbReference>
<dbReference type="GO" id="GO:0004521">
    <property type="term" value="F:RNA endonuclease activity"/>
    <property type="evidence" value="ECO:0007669"/>
    <property type="project" value="TreeGrafter"/>
</dbReference>
<dbReference type="PANTHER" id="PTHR13966">
    <property type="entry name" value="ENDONUCLEASE RELATED"/>
    <property type="match status" value="1"/>
</dbReference>
<evidence type="ECO:0000256" key="5">
    <source>
        <dbReference type="ARBA" id="ARBA00022759"/>
    </source>
</evidence>
<keyword evidence="15" id="KW-1185">Reference proteome</keyword>
<dbReference type="GO" id="GO:0046872">
    <property type="term" value="F:metal ion binding"/>
    <property type="evidence" value="ECO:0007669"/>
    <property type="project" value="UniProtKB-KW"/>
</dbReference>
<dbReference type="GO" id="GO:0000014">
    <property type="term" value="F:single-stranded DNA endodeoxyribonuclease activity"/>
    <property type="evidence" value="ECO:0007669"/>
    <property type="project" value="TreeGrafter"/>
</dbReference>
<evidence type="ECO:0000313" key="14">
    <source>
        <dbReference type="EMBL" id="SDH06692.1"/>
    </source>
</evidence>
<evidence type="ECO:0000256" key="8">
    <source>
        <dbReference type="PIRSR" id="PIRSR640255-1"/>
    </source>
</evidence>
<evidence type="ECO:0000256" key="3">
    <source>
        <dbReference type="ARBA" id="ARBA00022722"/>
    </source>
</evidence>
<keyword evidence="3 10" id="KW-0540">Nuclease</keyword>
<accession>A0A1G7ZD69</accession>
<evidence type="ECO:0000256" key="10">
    <source>
        <dbReference type="RuleBase" id="RU366055"/>
    </source>
</evidence>
<comment type="similarity">
    <text evidence="2 10">Belongs to the DNA/RNA non-specific endonuclease family.</text>
</comment>
<evidence type="ECO:0000256" key="6">
    <source>
        <dbReference type="ARBA" id="ARBA00022801"/>
    </source>
</evidence>
<dbReference type="InterPro" id="IPR001604">
    <property type="entry name" value="Endo_G_ENPP1-like_dom"/>
</dbReference>
<dbReference type="SUPFAM" id="SSF54060">
    <property type="entry name" value="His-Me finger endonucleases"/>
    <property type="match status" value="1"/>
</dbReference>
<reference evidence="14 15" key="1">
    <citation type="submission" date="2016-10" db="EMBL/GenBank/DDBJ databases">
        <authorList>
            <person name="de Groot N.N."/>
        </authorList>
    </citation>
    <scope>NUCLEOTIDE SEQUENCE [LARGE SCALE GENOMIC DNA]</scope>
    <source>
        <strain evidence="14 15">DSM 5885</strain>
    </source>
</reference>
<dbReference type="PROSITE" id="PS01070">
    <property type="entry name" value="NUCLEASE_NON_SPEC"/>
    <property type="match status" value="1"/>
</dbReference>
<dbReference type="Pfam" id="PF01223">
    <property type="entry name" value="Endonuclease_NS"/>
    <property type="match status" value="1"/>
</dbReference>
<dbReference type="STRING" id="83767.SAMN05660652_01143"/>
<evidence type="ECO:0000256" key="2">
    <source>
        <dbReference type="ARBA" id="ARBA00010052"/>
    </source>
</evidence>
<dbReference type="InterPro" id="IPR044925">
    <property type="entry name" value="His-Me_finger_sf"/>
</dbReference>
<dbReference type="GO" id="GO:0003676">
    <property type="term" value="F:nucleic acid binding"/>
    <property type="evidence" value="ECO:0007669"/>
    <property type="project" value="InterPro"/>
</dbReference>
<feature type="signal peptide" evidence="11">
    <location>
        <begin position="1"/>
        <end position="22"/>
    </location>
</feature>
<evidence type="ECO:0000256" key="11">
    <source>
        <dbReference type="SAM" id="SignalP"/>
    </source>
</evidence>